<dbReference type="PANTHER" id="PTHR34047">
    <property type="entry name" value="NUCLEAR INTRON MATURASE 1, MITOCHONDRIAL-RELATED"/>
    <property type="match status" value="1"/>
</dbReference>
<keyword evidence="3" id="KW-0548">Nucleotidyltransferase</keyword>
<reference evidence="12 13" key="1">
    <citation type="submission" date="2017-02" db="EMBL/GenBank/DDBJ databases">
        <title>Draft genome of Acidibacillus ferrooxidans Huett2.</title>
        <authorList>
            <person name="Schopf S."/>
        </authorList>
    </citation>
    <scope>NUCLEOTIDE SEQUENCE [LARGE SCALE GENOMIC DNA]</scope>
    <source>
        <strain evidence="12 13">Huett2</strain>
    </source>
</reference>
<keyword evidence="2" id="KW-0808">Transferase</keyword>
<evidence type="ECO:0000256" key="10">
    <source>
        <dbReference type="SAM" id="MobiDB-lite"/>
    </source>
</evidence>
<dbReference type="CDD" id="cd01651">
    <property type="entry name" value="RT_G2_intron"/>
    <property type="match status" value="1"/>
</dbReference>
<dbReference type="Pfam" id="PF08388">
    <property type="entry name" value="GIIM"/>
    <property type="match status" value="1"/>
</dbReference>
<dbReference type="InterPro" id="IPR043502">
    <property type="entry name" value="DNA/RNA_pol_sf"/>
</dbReference>
<name>A0A1V4EWS9_9BACL</name>
<evidence type="ECO:0000313" key="13">
    <source>
        <dbReference type="Proteomes" id="UP000190229"/>
    </source>
</evidence>
<dbReference type="InterPro" id="IPR051083">
    <property type="entry name" value="GrpII_Intron_Splice-Mob/Def"/>
</dbReference>
<keyword evidence="13" id="KW-1185">Reference proteome</keyword>
<comment type="catalytic activity">
    <reaction evidence="9">
        <text>DNA(n) + a 2'-deoxyribonucleoside 5'-triphosphate = DNA(n+1) + diphosphate</text>
        <dbReference type="Rhea" id="RHEA:22508"/>
        <dbReference type="Rhea" id="RHEA-COMP:17339"/>
        <dbReference type="Rhea" id="RHEA-COMP:17340"/>
        <dbReference type="ChEBI" id="CHEBI:33019"/>
        <dbReference type="ChEBI" id="CHEBI:61560"/>
        <dbReference type="ChEBI" id="CHEBI:173112"/>
        <dbReference type="EC" id="2.7.7.49"/>
    </reaction>
</comment>
<feature type="domain" description="Reverse transcriptase" evidence="11">
    <location>
        <begin position="96"/>
        <end position="322"/>
    </location>
</feature>
<organism evidence="12 13">
    <name type="scientific">Ferroacidibacillus organovorans</name>
    <dbReference type="NCBI Taxonomy" id="1765683"/>
    <lineage>
        <taxon>Bacteria</taxon>
        <taxon>Bacillati</taxon>
        <taxon>Bacillota</taxon>
        <taxon>Bacilli</taxon>
        <taxon>Bacillales</taxon>
        <taxon>Alicyclobacillaceae</taxon>
        <taxon>Ferroacidibacillus</taxon>
    </lineage>
</organism>
<proteinExistence type="inferred from homology"/>
<dbReference type="AlphaFoldDB" id="A0A1V4EWS9"/>
<dbReference type="InterPro" id="IPR000123">
    <property type="entry name" value="Reverse_transcriptase_msDNA"/>
</dbReference>
<evidence type="ECO:0000256" key="1">
    <source>
        <dbReference type="ARBA" id="ARBA00012493"/>
    </source>
</evidence>
<evidence type="ECO:0000256" key="9">
    <source>
        <dbReference type="ARBA" id="ARBA00048173"/>
    </source>
</evidence>
<feature type="compositionally biased region" description="Polar residues" evidence="10">
    <location>
        <begin position="27"/>
        <end position="41"/>
    </location>
</feature>
<evidence type="ECO:0000256" key="4">
    <source>
        <dbReference type="ARBA" id="ARBA00022723"/>
    </source>
</evidence>
<dbReference type="SUPFAM" id="SSF56672">
    <property type="entry name" value="DNA/RNA polymerases"/>
    <property type="match status" value="1"/>
</dbReference>
<keyword evidence="5" id="KW-0460">Magnesium</keyword>
<evidence type="ECO:0000256" key="8">
    <source>
        <dbReference type="ARBA" id="ARBA00034120"/>
    </source>
</evidence>
<dbReference type="PANTHER" id="PTHR34047:SF8">
    <property type="entry name" value="PROTEIN YKFC"/>
    <property type="match status" value="1"/>
</dbReference>
<dbReference type="InterPro" id="IPR000477">
    <property type="entry name" value="RT_dom"/>
</dbReference>
<dbReference type="GO" id="GO:0003964">
    <property type="term" value="F:RNA-directed DNA polymerase activity"/>
    <property type="evidence" value="ECO:0007669"/>
    <property type="project" value="UniProtKB-KW"/>
</dbReference>
<dbReference type="RefSeq" id="WP_079289807.1">
    <property type="nucleotide sequence ID" value="NZ_MWPS01000004.1"/>
</dbReference>
<keyword evidence="7" id="KW-0051">Antiviral defense</keyword>
<dbReference type="PRINTS" id="PR00866">
    <property type="entry name" value="RNADNAPOLMS"/>
</dbReference>
<feature type="region of interest" description="Disordered" evidence="10">
    <location>
        <begin position="1"/>
        <end position="41"/>
    </location>
</feature>
<dbReference type="EC" id="2.7.7.49" evidence="1"/>
<protein>
    <recommendedName>
        <fullName evidence="1">RNA-directed DNA polymerase</fullName>
        <ecNumber evidence="1">2.7.7.49</ecNumber>
    </recommendedName>
</protein>
<dbReference type="Proteomes" id="UP000190229">
    <property type="component" value="Unassembled WGS sequence"/>
</dbReference>
<evidence type="ECO:0000259" key="11">
    <source>
        <dbReference type="PROSITE" id="PS50878"/>
    </source>
</evidence>
<comment type="similarity">
    <text evidence="8">Belongs to the bacterial reverse transcriptase family.</text>
</comment>
<dbReference type="EMBL" id="MWPS01000004">
    <property type="protein sequence ID" value="OPG17351.1"/>
    <property type="molecule type" value="Genomic_DNA"/>
</dbReference>
<evidence type="ECO:0000256" key="2">
    <source>
        <dbReference type="ARBA" id="ARBA00022679"/>
    </source>
</evidence>
<dbReference type="PROSITE" id="PS50878">
    <property type="entry name" value="RT_POL"/>
    <property type="match status" value="1"/>
</dbReference>
<evidence type="ECO:0000256" key="3">
    <source>
        <dbReference type="ARBA" id="ARBA00022695"/>
    </source>
</evidence>
<comment type="caution">
    <text evidence="12">The sequence shown here is derived from an EMBL/GenBank/DDBJ whole genome shotgun (WGS) entry which is preliminary data.</text>
</comment>
<evidence type="ECO:0000256" key="5">
    <source>
        <dbReference type="ARBA" id="ARBA00022842"/>
    </source>
</evidence>
<dbReference type="InterPro" id="IPR030931">
    <property type="entry name" value="Group_II_RT_mat"/>
</dbReference>
<dbReference type="GO" id="GO:0051607">
    <property type="term" value="P:defense response to virus"/>
    <property type="evidence" value="ECO:0007669"/>
    <property type="project" value="UniProtKB-KW"/>
</dbReference>
<accession>A0A1V4EWS9</accession>
<evidence type="ECO:0000313" key="12">
    <source>
        <dbReference type="EMBL" id="OPG17351.1"/>
    </source>
</evidence>
<keyword evidence="6 12" id="KW-0695">RNA-directed DNA polymerase</keyword>
<gene>
    <name evidence="12" type="ORF">B2M26_01960</name>
</gene>
<keyword evidence="4" id="KW-0479">Metal-binding</keyword>
<dbReference type="InterPro" id="IPR013597">
    <property type="entry name" value="Mat_intron_G2"/>
</dbReference>
<dbReference type="Pfam" id="PF00078">
    <property type="entry name" value="RVT_1"/>
    <property type="match status" value="1"/>
</dbReference>
<dbReference type="NCBIfam" id="TIGR04416">
    <property type="entry name" value="group_II_RT_mat"/>
    <property type="match status" value="1"/>
</dbReference>
<dbReference type="GO" id="GO:0003723">
    <property type="term" value="F:RNA binding"/>
    <property type="evidence" value="ECO:0007669"/>
    <property type="project" value="InterPro"/>
</dbReference>
<evidence type="ECO:0000256" key="6">
    <source>
        <dbReference type="ARBA" id="ARBA00022918"/>
    </source>
</evidence>
<evidence type="ECO:0000256" key="7">
    <source>
        <dbReference type="ARBA" id="ARBA00023118"/>
    </source>
</evidence>
<sequence length="467" mass="54048">MRSYDEQGRQKTPIGASSQEVAVKPQGTETRGLSSPSAQIETPTCEGKTLLLESVLERSNMLQALDRVESNKGAPGVDGVDVKSLRNYVVEHWAGIRQQLLAGTYKPQPVRRVEIPKSGGGKRGLGIPTVIDRLIQQALLQVLTPIFDPTFSEHSYGFRPGRKAHDAVIQAQGYIQAGYRWTVDMDLEKFFDRVNHDILMSRVARKVKDKRVLKLIRAYLNAGVMVNGIATRTELGTPQGGPLSPLLANILLDDFDKELIRRGHKFVRYADDCNIYLRSRRAGERVKASLTKYLEDNLKLKVNRDKSAVDRPWKRKFLGYSFLWGKKAPIRLADKTIERFKDRVREITNRTRSMPLQERIRQLNAYILGWVAYFRLAEMKGHCQRFDAWIRRRLRMCIWKQWKRVRTRIRELRALKQPEWVVFMMANSRRGSWEMARNLNNAMDKTYFEELGLRSLQERYLQLRSAS</sequence>
<dbReference type="GO" id="GO:0046872">
    <property type="term" value="F:metal ion binding"/>
    <property type="evidence" value="ECO:0007669"/>
    <property type="project" value="UniProtKB-KW"/>
</dbReference>